<evidence type="ECO:0000313" key="13">
    <source>
        <dbReference type="EMBL" id="KAK8161402.1"/>
    </source>
</evidence>
<comment type="similarity">
    <text evidence="2">Belongs to the GTF2H2 family.</text>
</comment>
<evidence type="ECO:0000256" key="10">
    <source>
        <dbReference type="ARBA" id="ARBA00023242"/>
    </source>
</evidence>
<keyword evidence="8" id="KW-0804">Transcription</keyword>
<keyword evidence="3" id="KW-0479">Metal-binding</keyword>
<keyword evidence="9" id="KW-0234">DNA repair</keyword>
<evidence type="ECO:0000313" key="14">
    <source>
        <dbReference type="Proteomes" id="UP001456524"/>
    </source>
</evidence>
<evidence type="ECO:0000259" key="12">
    <source>
        <dbReference type="PROSITE" id="PS50234"/>
    </source>
</evidence>
<organism evidence="13 14">
    <name type="scientific">Phyllosticta citrichinensis</name>
    <dbReference type="NCBI Taxonomy" id="1130410"/>
    <lineage>
        <taxon>Eukaryota</taxon>
        <taxon>Fungi</taxon>
        <taxon>Dikarya</taxon>
        <taxon>Ascomycota</taxon>
        <taxon>Pezizomycotina</taxon>
        <taxon>Dothideomycetes</taxon>
        <taxon>Dothideomycetes incertae sedis</taxon>
        <taxon>Botryosphaeriales</taxon>
        <taxon>Phyllostictaceae</taxon>
        <taxon>Phyllosticta</taxon>
    </lineage>
</organism>
<dbReference type="InterPro" id="IPR013087">
    <property type="entry name" value="Znf_C2H2_type"/>
</dbReference>
<keyword evidence="14" id="KW-1185">Reference proteome</keyword>
<dbReference type="EMBL" id="JBBWUH010000007">
    <property type="protein sequence ID" value="KAK8161402.1"/>
    <property type="molecule type" value="Genomic_DNA"/>
</dbReference>
<comment type="subcellular location">
    <subcellularLocation>
        <location evidence="1">Nucleus</location>
    </subcellularLocation>
</comment>
<dbReference type="Gene3D" id="3.40.50.410">
    <property type="entry name" value="von Willebrand factor, type A domain"/>
    <property type="match status" value="1"/>
</dbReference>
<dbReference type="SMART" id="SM00327">
    <property type="entry name" value="VWA"/>
    <property type="match status" value="1"/>
</dbReference>
<dbReference type="Proteomes" id="UP001456524">
    <property type="component" value="Unassembled WGS sequence"/>
</dbReference>
<feature type="domain" description="VWFA" evidence="12">
    <location>
        <begin position="138"/>
        <end position="295"/>
    </location>
</feature>
<feature type="compositionally biased region" description="Basic and acidic residues" evidence="11">
    <location>
        <begin position="87"/>
        <end position="110"/>
    </location>
</feature>
<dbReference type="InterPro" id="IPR046349">
    <property type="entry name" value="C1-like_sf"/>
</dbReference>
<evidence type="ECO:0000256" key="3">
    <source>
        <dbReference type="ARBA" id="ARBA00022723"/>
    </source>
</evidence>
<evidence type="ECO:0000256" key="1">
    <source>
        <dbReference type="ARBA" id="ARBA00004123"/>
    </source>
</evidence>
<dbReference type="InterPro" id="IPR007198">
    <property type="entry name" value="Ssl1-like"/>
</dbReference>
<keyword evidence="10" id="KW-0539">Nucleus</keyword>
<sequence length="560" mass="60786">MTLPLHSSTLSAPNARLWSKTPCRQQPPRQLDHSTTLVRLPWPSNLTMADSDGEFVYGSDDDDDVVRTNDYGTRAKGKKRGNGHSGRGKERWEQGVQDTLREGADGRLLPDEEDNPEAKKRKRLRQDTKPFQRGIIRHVVLVIDQSEAMLDKDFRPNRYLAVLKYAQEFVGEFFEQNPISQMSIMGMYDGFCNRVSELSGNPNDHITPLRKLRDSRQADYQEPRGSPSLQNALEQCRAALYHTPSHGTREVIIVLGALLSVDPGDIFATIRACVKDKIRVNIIGMGGRLKICQEICARTNGGDETVYGVALDQLHFRDLLVATTTPPVIRQTASTTTTATTTATAEENANPASLLMMGFPSRITEHDATICACHGALTRGGYLCSRCKAKVCALPATCPSCGLTLILSTHLARSYHHLFPLRNWSPVSWDRARKVASSECASCLTAFPPIPPSSPAAAKRRKSSAAAAAAAAANGTAHKRRDGLHNSNTDDSEDPVADAEIVGAEAAASESSRYECDSCGCHFCVDCDLFCHEVAHNCPGCLSGIVKGGAENGGVGANGV</sequence>
<feature type="region of interest" description="Disordered" evidence="11">
    <location>
        <begin position="474"/>
        <end position="495"/>
    </location>
</feature>
<dbReference type="PANTHER" id="PTHR12695:SF2">
    <property type="entry name" value="GENERAL TRANSCRIPTION FACTOR IIH SUBUNIT 2-RELATED"/>
    <property type="match status" value="1"/>
</dbReference>
<dbReference type="InterPro" id="IPR012170">
    <property type="entry name" value="TFIIH_SSL1/p44"/>
</dbReference>
<keyword evidence="7" id="KW-0805">Transcription regulation</keyword>
<accession>A0ABR1XMK6</accession>
<dbReference type="PANTHER" id="PTHR12695">
    <property type="entry name" value="GENERAL TRANSCRIPTION FACTOR IIH SUBUNIT 2"/>
    <property type="match status" value="1"/>
</dbReference>
<dbReference type="PIRSF" id="PIRSF015919">
    <property type="entry name" value="TFIIH_SSL1"/>
    <property type="match status" value="1"/>
</dbReference>
<dbReference type="Gene3D" id="3.30.40.10">
    <property type="entry name" value="Zinc/RING finger domain, C3HC4 (zinc finger)"/>
    <property type="match status" value="1"/>
</dbReference>
<dbReference type="NCBIfam" id="TIGR00622">
    <property type="entry name" value="ssl1"/>
    <property type="match status" value="1"/>
</dbReference>
<dbReference type="InterPro" id="IPR002035">
    <property type="entry name" value="VWF_A"/>
</dbReference>
<proteinExistence type="inferred from homology"/>
<evidence type="ECO:0000256" key="11">
    <source>
        <dbReference type="SAM" id="MobiDB-lite"/>
    </source>
</evidence>
<comment type="caution">
    <text evidence="13">The sequence shown here is derived from an EMBL/GenBank/DDBJ whole genome shotgun (WGS) entry which is preliminary data.</text>
</comment>
<dbReference type="PROSITE" id="PS00028">
    <property type="entry name" value="ZINC_FINGER_C2H2_1"/>
    <property type="match status" value="1"/>
</dbReference>
<dbReference type="InterPro" id="IPR004595">
    <property type="entry name" value="TFIIH_C1-like_dom"/>
</dbReference>
<evidence type="ECO:0000256" key="2">
    <source>
        <dbReference type="ARBA" id="ARBA00006092"/>
    </source>
</evidence>
<dbReference type="Pfam" id="PF04056">
    <property type="entry name" value="Ssl1"/>
    <property type="match status" value="1"/>
</dbReference>
<dbReference type="SUPFAM" id="SSF57889">
    <property type="entry name" value="Cysteine-rich domain"/>
    <property type="match status" value="1"/>
</dbReference>
<feature type="region of interest" description="Disordered" evidence="11">
    <location>
        <begin position="53"/>
        <end position="126"/>
    </location>
</feature>
<evidence type="ECO:0000256" key="4">
    <source>
        <dbReference type="ARBA" id="ARBA00022763"/>
    </source>
</evidence>
<dbReference type="InterPro" id="IPR036465">
    <property type="entry name" value="vWFA_dom_sf"/>
</dbReference>
<dbReference type="Pfam" id="PF07975">
    <property type="entry name" value="C1_4"/>
    <property type="match status" value="1"/>
</dbReference>
<dbReference type="PROSITE" id="PS50234">
    <property type="entry name" value="VWFA"/>
    <property type="match status" value="1"/>
</dbReference>
<name>A0ABR1XMK6_9PEZI</name>
<keyword evidence="6" id="KW-0862">Zinc</keyword>
<gene>
    <name evidence="13" type="ORF">IWX90DRAFT_437612</name>
</gene>
<evidence type="ECO:0000256" key="5">
    <source>
        <dbReference type="ARBA" id="ARBA00022771"/>
    </source>
</evidence>
<dbReference type="SMART" id="SM01047">
    <property type="entry name" value="C1_4"/>
    <property type="match status" value="1"/>
</dbReference>
<evidence type="ECO:0000256" key="8">
    <source>
        <dbReference type="ARBA" id="ARBA00023163"/>
    </source>
</evidence>
<reference evidence="13 14" key="1">
    <citation type="journal article" date="2022" name="G3 (Bethesda)">
        <title>Enemy or ally: a genomic approach to elucidate the lifestyle of Phyllosticta citrichinaensis.</title>
        <authorList>
            <person name="Buijs V.A."/>
            <person name="Groenewald J.Z."/>
            <person name="Haridas S."/>
            <person name="LaButti K.M."/>
            <person name="Lipzen A."/>
            <person name="Martin F.M."/>
            <person name="Barry K."/>
            <person name="Grigoriev I.V."/>
            <person name="Crous P.W."/>
            <person name="Seidl M.F."/>
        </authorList>
    </citation>
    <scope>NUCLEOTIDE SEQUENCE [LARGE SCALE GENOMIC DNA]</scope>
    <source>
        <strain evidence="13 14">CBS 129764</strain>
    </source>
</reference>
<evidence type="ECO:0000256" key="6">
    <source>
        <dbReference type="ARBA" id="ARBA00022833"/>
    </source>
</evidence>
<evidence type="ECO:0000256" key="9">
    <source>
        <dbReference type="ARBA" id="ARBA00023204"/>
    </source>
</evidence>
<keyword evidence="5" id="KW-0863">Zinc-finger</keyword>
<keyword evidence="4" id="KW-0227">DNA damage</keyword>
<dbReference type="InterPro" id="IPR013083">
    <property type="entry name" value="Znf_RING/FYVE/PHD"/>
</dbReference>
<dbReference type="SUPFAM" id="SSF53300">
    <property type="entry name" value="vWA-like"/>
    <property type="match status" value="1"/>
</dbReference>
<protein>
    <submittedName>
        <fullName evidence="13">Ssl1-like-domain-containing protein</fullName>
    </submittedName>
</protein>
<evidence type="ECO:0000256" key="7">
    <source>
        <dbReference type="ARBA" id="ARBA00023015"/>
    </source>
</evidence>